<dbReference type="PANTHER" id="PTHR43941">
    <property type="entry name" value="STRUCTURAL MAINTENANCE OF CHROMOSOMES PROTEIN 2"/>
    <property type="match status" value="1"/>
</dbReference>
<evidence type="ECO:0000313" key="3">
    <source>
        <dbReference type="EMBL" id="PNR39057.1"/>
    </source>
</evidence>
<feature type="region of interest" description="Disordered" evidence="2">
    <location>
        <begin position="2047"/>
        <end position="2080"/>
    </location>
</feature>
<reference evidence="3 5" key="1">
    <citation type="journal article" date="2008" name="Science">
        <title>The Physcomitrella genome reveals evolutionary insights into the conquest of land by plants.</title>
        <authorList>
            <person name="Rensing S."/>
            <person name="Lang D."/>
            <person name="Zimmer A."/>
            <person name="Terry A."/>
            <person name="Salamov A."/>
            <person name="Shapiro H."/>
            <person name="Nishiyama T."/>
            <person name="Perroud P.-F."/>
            <person name="Lindquist E."/>
            <person name="Kamisugi Y."/>
            <person name="Tanahashi T."/>
            <person name="Sakakibara K."/>
            <person name="Fujita T."/>
            <person name="Oishi K."/>
            <person name="Shin-I T."/>
            <person name="Kuroki Y."/>
            <person name="Toyoda A."/>
            <person name="Suzuki Y."/>
            <person name="Hashimoto A."/>
            <person name="Yamaguchi K."/>
            <person name="Sugano A."/>
            <person name="Kohara Y."/>
            <person name="Fujiyama A."/>
            <person name="Anterola A."/>
            <person name="Aoki S."/>
            <person name="Ashton N."/>
            <person name="Barbazuk W.B."/>
            <person name="Barker E."/>
            <person name="Bennetzen J."/>
            <person name="Bezanilla M."/>
            <person name="Blankenship R."/>
            <person name="Cho S.H."/>
            <person name="Dutcher S."/>
            <person name="Estelle M."/>
            <person name="Fawcett J.A."/>
            <person name="Gundlach H."/>
            <person name="Hanada K."/>
            <person name="Heyl A."/>
            <person name="Hicks K.A."/>
            <person name="Hugh J."/>
            <person name="Lohr M."/>
            <person name="Mayer K."/>
            <person name="Melkozernov A."/>
            <person name="Murata T."/>
            <person name="Nelson D."/>
            <person name="Pils B."/>
            <person name="Prigge M."/>
            <person name="Reiss B."/>
            <person name="Renner T."/>
            <person name="Rombauts S."/>
            <person name="Rushton P."/>
            <person name="Sanderfoot A."/>
            <person name="Schween G."/>
            <person name="Shiu S.-H."/>
            <person name="Stueber K."/>
            <person name="Theodoulou F.L."/>
            <person name="Tu H."/>
            <person name="Van de Peer Y."/>
            <person name="Verrier P.J."/>
            <person name="Waters E."/>
            <person name="Wood A."/>
            <person name="Yang L."/>
            <person name="Cove D."/>
            <person name="Cuming A."/>
            <person name="Hasebe M."/>
            <person name="Lucas S."/>
            <person name="Mishler D.B."/>
            <person name="Reski R."/>
            <person name="Grigoriev I."/>
            <person name="Quatrano R.S."/>
            <person name="Boore J.L."/>
        </authorList>
    </citation>
    <scope>NUCLEOTIDE SEQUENCE [LARGE SCALE GENOMIC DNA]</scope>
    <source>
        <strain evidence="4 5">cv. Gransden 2004</strain>
    </source>
</reference>
<evidence type="ECO:0000256" key="1">
    <source>
        <dbReference type="SAM" id="Coils"/>
    </source>
</evidence>
<dbReference type="InParanoid" id="A0A2K1JC16"/>
<feature type="compositionally biased region" description="Low complexity" evidence="2">
    <location>
        <begin position="149"/>
        <end position="166"/>
    </location>
</feature>
<gene>
    <name evidence="3" type="ORF">PHYPA_019335</name>
</gene>
<dbReference type="Gramene" id="Pp3c15_5060V3.1">
    <property type="protein sequence ID" value="Pp3c15_5060V3.1"/>
    <property type="gene ID" value="Pp3c15_5060"/>
</dbReference>
<reference evidence="3 5" key="2">
    <citation type="journal article" date="2018" name="Plant J.">
        <title>The Physcomitrella patens chromosome-scale assembly reveals moss genome structure and evolution.</title>
        <authorList>
            <person name="Lang D."/>
            <person name="Ullrich K.K."/>
            <person name="Murat F."/>
            <person name="Fuchs J."/>
            <person name="Jenkins J."/>
            <person name="Haas F.B."/>
            <person name="Piednoel M."/>
            <person name="Gundlach H."/>
            <person name="Van Bel M."/>
            <person name="Meyberg R."/>
            <person name="Vives C."/>
            <person name="Morata J."/>
            <person name="Symeonidi A."/>
            <person name="Hiss M."/>
            <person name="Muchero W."/>
            <person name="Kamisugi Y."/>
            <person name="Saleh O."/>
            <person name="Blanc G."/>
            <person name="Decker E.L."/>
            <person name="van Gessel N."/>
            <person name="Grimwood J."/>
            <person name="Hayes R.D."/>
            <person name="Graham S.W."/>
            <person name="Gunter L.E."/>
            <person name="McDaniel S.F."/>
            <person name="Hoernstein S.N.W."/>
            <person name="Larsson A."/>
            <person name="Li F.W."/>
            <person name="Perroud P.F."/>
            <person name="Phillips J."/>
            <person name="Ranjan P."/>
            <person name="Rokshar D.S."/>
            <person name="Rothfels C.J."/>
            <person name="Schneider L."/>
            <person name="Shu S."/>
            <person name="Stevenson D.W."/>
            <person name="Thummler F."/>
            <person name="Tillich M."/>
            <person name="Villarreal Aguilar J.C."/>
            <person name="Widiez T."/>
            <person name="Wong G.K."/>
            <person name="Wymore A."/>
            <person name="Zhang Y."/>
            <person name="Zimmer A.D."/>
            <person name="Quatrano R.S."/>
            <person name="Mayer K.F.X."/>
            <person name="Goodstein D."/>
            <person name="Casacuberta J.M."/>
            <person name="Vandepoele K."/>
            <person name="Reski R."/>
            <person name="Cuming A.C."/>
            <person name="Tuskan G.A."/>
            <person name="Maumus F."/>
            <person name="Salse J."/>
            <person name="Schmutz J."/>
            <person name="Rensing S.A."/>
        </authorList>
    </citation>
    <scope>NUCLEOTIDE SEQUENCE [LARGE SCALE GENOMIC DNA]</scope>
    <source>
        <strain evidence="4 5">cv. Gransden 2004</strain>
    </source>
</reference>
<sequence length="2137" mass="243888">MGDCGRSVQVESCATSLAQDMSVAGDIARRFEQLETQWMSFQKKSSKLEGDKGNLQKPTASSPRNHSQKNAVSCASSSYSNPLFTNHTTAKPSQTTGERTPSSSSRAGVPHAGSTTNPDRPILSYFRQRKVGNVATSPRDQSIAKDDNSSSQISPSASMASSCQNSGKTSKDGQVSPSSETMYSRATVPTFFCDKPPHGPVVQSISKTPTLGNEKYVSCAASINSRQSLRKKNEFRRELRTSLKLPKILGLECPDQSTSPTKFSTGDDMHDCDAEMIESLHPIAYPSSSDPATYSSGKGPPESHLSSLKHSEESNDPHIDQSRSPPSAPHIPVPGANLHLNPLEFGALDRNISWRILAERGVLAAGALRLDRTSSELNLEDAKNLSNDMSSKNVNESPSMNGSMLKLEVQVDKKDIFEPENVKLGQNLGRINWELRLSKREAALRIAEEKVLEEQHSVSQARLAVSRCEANLRQRELEVQRESEKQKSDFGESVKSIETGRTVINKLYTGLKDVLWHLEQKERMIQTTWLELKESIDFESMLGDHSFGFEPETSQKDTRSATFDGISFLIAEGKCEEWCSTVVGICERLVSYMSRETHLQNWATILEREGVRMAKMAKEIAKAKEAANEQCARSEDMMKCADEQAACMDEERVKLARERDNLILWVTHLQERRKAVAECEREAATSLAEVQKKAADLFVHESNIDGRALEISSLQEELRVTSQRLQDDQELINREKHKVQEKLRQAVGREREADSKISVMKKLQEELNTKAEQLEKDRAVDEKRKEKLLFTLQETEGKINAKEMSLHQLEKELEHKVASAEEMTNNLNEREKLLSELQRQMEQERFKVREMMASLGKGKVRLKEAEEAIAEAHSSKKSAEEAWARTAQERRESTEYLKSVEERLKQWDDRLRIKEKELQGQQKKLLEIENQAREEQEHSEALHAKLVQEQESWSLELKAKQESLSKRNRILDAKEEEINNDLERLTEERRVTLEDIKRLAEMEARAWNAERDLQAKHDDHLKEVRKHATEYHSQVEDLELAKREVKNEFEEVRAKKQELKIWQREAEETLHTRIDSFVKGKEELTAQIKELKKLQMDIEKAGSQIIDRVAELDQASNRLERQRHKVETSKTKLEGLADKLATHQEVLKRRESEFLIQESKLVAIQNGLKKMAAEAATKEKNLKSREQAVTDSENELRDVEARLVSERKDLEKMIAEVEQHAAKLKEETASVEEINRNRTRDEVMIEEKREQLLSKERELTDFETDLRTKAKSLEEHGQTISKLEMQVKERLQRAVEFETKSEELEKGWERLAAEREALNSAKMEIQKTDETHKVQWQLDIEKDQNKRQRAETLEVLRVRQAALEAREAKSIEKETSLLVMEQDTKAHKDQVEKDAQLLRQQLHGARAELEDQRRYVEEKRNEAEAMATIVEEREARLKLKEQELAERKVTDPEIGYYTRGNQEKHREYHIVVEGSAEYKYHAQMSGTRLSSIKDLADVAHRMSKPEKKEVLLGCQQVSKDFRGEQVWVNQMDECMEDRVKQMEEAFQKEADRISQERADLKVQQQDLEETRKAVEEVKLTLTAQLKATKQMVADASMTAQNASRERESLEEERKRLDQDRKNAEASVAAKEEKLALEAKQLEKMTSMLEQEKTKAMELIQQAAKRAMAAELAKVECSNISRWDSIMMQQNVSQCEASLNDRERELSSTAEAIRREKTSLKEERVQVKLLQDALEREQMEYTNVNLRNAAKVEVLVKDAGSRISWEEIKKRRERERVGGAYGWDQTAEGTSNGRNHIAEQDFSFSAMKDGLEINGGRCDVSEGCTRNKQAHRGVANHKVSNMKWDEAFGFATSSISGSYTPEKTTGNSSFRHIIEKNDVPSRKRLENVMTSLMQARQASRSRLQRTENALLAIPPSSGFITQVQQALNTLSARLRLMEQIEEGLESHLRNAYETEASESEGMLVDKVQLLSRMEEQQSLRAEWEEDMQSQLETISMLQAASRSSSNFCTPPRILNQGAPPLSDKQNHSINVYQEGKEHAPYDMITSVGNAGEVSNADPHDSGGSRPSKQFSTHDWNSTFEPQQIVDSKELSYSPFVDYDYLSNPANQQSVNFGTHDLESLDRNTRRRLLLSPPQMTFG</sequence>
<proteinExistence type="predicted"/>
<name>A0A2K1JC16_PHYPA</name>
<dbReference type="GO" id="GO:0003682">
    <property type="term" value="F:chromatin binding"/>
    <property type="evidence" value="ECO:0000318"/>
    <property type="project" value="GO_Central"/>
</dbReference>
<dbReference type="EMBL" id="ABEU02000015">
    <property type="protein sequence ID" value="PNR39057.1"/>
    <property type="molecule type" value="Genomic_DNA"/>
</dbReference>
<feature type="region of interest" description="Disordered" evidence="2">
    <location>
        <begin position="42"/>
        <end position="181"/>
    </location>
</feature>
<feature type="region of interest" description="Disordered" evidence="2">
    <location>
        <begin position="283"/>
        <end position="335"/>
    </location>
</feature>
<dbReference type="EnsemblPlants" id="Pp3c15_5060V3.3">
    <property type="protein sequence ID" value="Pp3c15_5060V3.3"/>
    <property type="gene ID" value="Pp3c15_5060"/>
</dbReference>
<dbReference type="OMA" id="ADLFVHE"/>
<dbReference type="EnsemblPlants" id="Pp3c15_5060V3.1">
    <property type="protein sequence ID" value="Pp3c15_5060V3.1"/>
    <property type="gene ID" value="Pp3c15_5060"/>
</dbReference>
<feature type="compositionally biased region" description="Basic and acidic residues" evidence="2">
    <location>
        <begin position="309"/>
        <end position="321"/>
    </location>
</feature>
<dbReference type="Gramene" id="Pp3c15_5060V3.2">
    <property type="protein sequence ID" value="Pp3c15_5060V3.2"/>
    <property type="gene ID" value="Pp3c15_5060"/>
</dbReference>
<feature type="coiled-coil region" evidence="1">
    <location>
        <begin position="1965"/>
        <end position="1992"/>
    </location>
</feature>
<dbReference type="Gramene" id="Pp3c15_5060V3.3">
    <property type="protein sequence ID" value="Pp3c15_5060V3.3"/>
    <property type="gene ID" value="Pp3c15_5060"/>
</dbReference>
<evidence type="ECO:0000313" key="5">
    <source>
        <dbReference type="Proteomes" id="UP000006727"/>
    </source>
</evidence>
<feature type="compositionally biased region" description="Polar residues" evidence="2">
    <location>
        <begin position="286"/>
        <end position="296"/>
    </location>
</feature>
<feature type="compositionally biased region" description="Polar residues" evidence="2">
    <location>
        <begin position="2063"/>
        <end position="2080"/>
    </location>
</feature>
<feature type="coiled-coil region" evidence="1">
    <location>
        <begin position="1388"/>
        <end position="1426"/>
    </location>
</feature>
<dbReference type="GO" id="GO:0000793">
    <property type="term" value="C:condensed chromosome"/>
    <property type="evidence" value="ECO:0000318"/>
    <property type="project" value="GO_Central"/>
</dbReference>
<dbReference type="PaxDb" id="3218-PP1S83_161V6.1"/>
<keyword evidence="5" id="KW-1185">Reference proteome</keyword>
<feature type="region of interest" description="Disordered" evidence="2">
    <location>
        <begin position="1596"/>
        <end position="1628"/>
    </location>
</feature>
<feature type="compositionally biased region" description="Basic and acidic residues" evidence="2">
    <location>
        <begin position="1603"/>
        <end position="1628"/>
    </location>
</feature>
<feature type="compositionally biased region" description="Polar residues" evidence="2">
    <location>
        <begin position="172"/>
        <end position="181"/>
    </location>
</feature>
<evidence type="ECO:0000256" key="2">
    <source>
        <dbReference type="SAM" id="MobiDB-lite"/>
    </source>
</evidence>
<feature type="compositionally biased region" description="Polar residues" evidence="2">
    <location>
        <begin position="56"/>
        <end position="106"/>
    </location>
</feature>
<dbReference type="PANTHER" id="PTHR43941:SF4">
    <property type="entry name" value="AH_BAR DOMAIN SUPERFAMILY PROTEIN"/>
    <property type="match status" value="1"/>
</dbReference>
<feature type="coiled-coil region" evidence="1">
    <location>
        <begin position="757"/>
        <end position="1265"/>
    </location>
</feature>
<keyword evidence="1" id="KW-0175">Coiled coil</keyword>
<dbReference type="GO" id="GO:0000785">
    <property type="term" value="C:chromatin"/>
    <property type="evidence" value="ECO:0000318"/>
    <property type="project" value="GO_Central"/>
</dbReference>
<feature type="coiled-coil region" evidence="1">
    <location>
        <begin position="613"/>
        <end position="644"/>
    </location>
</feature>
<dbReference type="GO" id="GO:0007076">
    <property type="term" value="P:mitotic chromosome condensation"/>
    <property type="evidence" value="ECO:0000318"/>
    <property type="project" value="GO_Central"/>
</dbReference>
<dbReference type="Proteomes" id="UP000006727">
    <property type="component" value="Chromosome 15"/>
</dbReference>
<feature type="coiled-coil region" evidence="1">
    <location>
        <begin position="1702"/>
        <end position="1739"/>
    </location>
</feature>
<reference evidence="4" key="3">
    <citation type="submission" date="2020-12" db="UniProtKB">
        <authorList>
            <consortium name="EnsemblPlants"/>
        </authorList>
    </citation>
    <scope>IDENTIFICATION</scope>
</reference>
<dbReference type="EnsemblPlants" id="Pp3c15_5060V3.2">
    <property type="protein sequence ID" value="Pp3c15_5060V3.2"/>
    <property type="gene ID" value="Pp3c15_5060"/>
</dbReference>
<evidence type="ECO:0000313" key="4">
    <source>
        <dbReference type="EnsemblPlants" id="Pp3c15_5060V3.1"/>
    </source>
</evidence>
<accession>A0A2K1JC16</accession>
<dbReference type="GO" id="GO:0000796">
    <property type="term" value="C:condensin complex"/>
    <property type="evidence" value="ECO:0000318"/>
    <property type="project" value="GO_Central"/>
</dbReference>
<organism evidence="3">
    <name type="scientific">Physcomitrium patens</name>
    <name type="common">Spreading-leaved earth moss</name>
    <name type="synonym">Physcomitrella patens</name>
    <dbReference type="NCBI Taxonomy" id="3218"/>
    <lineage>
        <taxon>Eukaryota</taxon>
        <taxon>Viridiplantae</taxon>
        <taxon>Streptophyta</taxon>
        <taxon>Embryophyta</taxon>
        <taxon>Bryophyta</taxon>
        <taxon>Bryophytina</taxon>
        <taxon>Bryopsida</taxon>
        <taxon>Funariidae</taxon>
        <taxon>Funariales</taxon>
        <taxon>Funariaceae</taxon>
        <taxon>Physcomitrium</taxon>
    </lineage>
</organism>
<protein>
    <submittedName>
        <fullName evidence="3 4">Uncharacterized protein</fullName>
    </submittedName>
</protein>
<feature type="region of interest" description="Disordered" evidence="2">
    <location>
        <begin position="2004"/>
        <end position="2025"/>
    </location>
</feature>